<evidence type="ECO:0000256" key="1">
    <source>
        <dbReference type="SAM" id="MobiDB-lite"/>
    </source>
</evidence>
<dbReference type="EMBL" id="JABXBU010000002">
    <property type="protein sequence ID" value="KAF8795495.1"/>
    <property type="molecule type" value="Genomic_DNA"/>
</dbReference>
<accession>A0A8T0FZ04</accession>
<organism evidence="2 3">
    <name type="scientific">Argiope bruennichi</name>
    <name type="common">Wasp spider</name>
    <name type="synonym">Aranea bruennichi</name>
    <dbReference type="NCBI Taxonomy" id="94029"/>
    <lineage>
        <taxon>Eukaryota</taxon>
        <taxon>Metazoa</taxon>
        <taxon>Ecdysozoa</taxon>
        <taxon>Arthropoda</taxon>
        <taxon>Chelicerata</taxon>
        <taxon>Arachnida</taxon>
        <taxon>Araneae</taxon>
        <taxon>Araneomorphae</taxon>
        <taxon>Entelegynae</taxon>
        <taxon>Araneoidea</taxon>
        <taxon>Araneidae</taxon>
        <taxon>Argiope</taxon>
    </lineage>
</organism>
<evidence type="ECO:0008006" key="4">
    <source>
        <dbReference type="Google" id="ProtNLM"/>
    </source>
</evidence>
<dbReference type="InterPro" id="IPR023211">
    <property type="entry name" value="DNA_pol_palm_dom_sf"/>
</dbReference>
<dbReference type="PANTHER" id="PTHR31511">
    <property type="entry name" value="PROTEIN CBG23764"/>
    <property type="match status" value="1"/>
</dbReference>
<sequence>MQATCSFIFVWDANNLYGFAMSQNLPTHDFSWTHEDVDFMNIPENSNVGYIFEVDLEYPHELHHAHNCYPLAPEKIAVSPSDYSLYTKEIAQKLNFNVSNPSEKLIPNLRNKIKYVVHYRNLKFYVELGLKVTKVYRILKFKQSPWLKNYIDFNTEHRKKATNNFEKDLFKLLNNAVFGKTMENLRNRVTIDLVTDERKSRKLVASPAFHAFTIINDDLVSVQRKKTSLLLNRPIYVGFSILDISKIIMYDFHYNFIKKLYGERAKLLFTDTDSLCYCIHTLDIYKDIYENISLFDTSNYPPNHFLYNPINNKVLGKMKDELSGNIACEFVGLKAKMYSLKTLQFEKQVAKGVAKSILKNKIQHEDYKNCIFNVQRTRHAFKTISSSRHVLNTIQCNKISLCPFDDKRYVLEDVPEERLQNFAVEHLSELDRQMKSILQNNKISDSEKIILYQQILQKFVNFRLSQEESRHNDKIDQEFSEKETEAENEGKDIPNEDSKFILANQMKEETGTIEEEIERSAPKKFKHLTPKLINFFRENEKEIFWSPQKELVINGKIIRNTNVVDLIIHLIRDRKEKPYGHELFYDTLKRKKFPLTFVKNKYLKRNVLYAKPIQWIEY</sequence>
<proteinExistence type="predicted"/>
<dbReference type="InterPro" id="IPR043502">
    <property type="entry name" value="DNA/RNA_pol_sf"/>
</dbReference>
<gene>
    <name evidence="2" type="ORF">HNY73_003339</name>
</gene>
<reference evidence="2" key="2">
    <citation type="submission" date="2020-06" db="EMBL/GenBank/DDBJ databases">
        <authorList>
            <person name="Sheffer M."/>
        </authorList>
    </citation>
    <scope>NUCLEOTIDE SEQUENCE</scope>
</reference>
<dbReference type="PANTHER" id="PTHR31511:SF12">
    <property type="entry name" value="RHO TERMINATION FACTOR N-TERMINAL DOMAIN-CONTAINING PROTEIN"/>
    <property type="match status" value="1"/>
</dbReference>
<dbReference type="SUPFAM" id="SSF56672">
    <property type="entry name" value="DNA/RNA polymerases"/>
    <property type="match status" value="1"/>
</dbReference>
<name>A0A8T0FZ04_ARGBR</name>
<keyword evidence="3" id="KW-1185">Reference proteome</keyword>
<evidence type="ECO:0000313" key="3">
    <source>
        <dbReference type="Proteomes" id="UP000807504"/>
    </source>
</evidence>
<comment type="caution">
    <text evidence="2">The sequence shown here is derived from an EMBL/GenBank/DDBJ whole genome shotgun (WGS) entry which is preliminary data.</text>
</comment>
<reference evidence="2" key="1">
    <citation type="journal article" date="2020" name="bioRxiv">
        <title>Chromosome-level reference genome of the European wasp spider Argiope bruennichi: a resource for studies on range expansion and evolutionary adaptation.</title>
        <authorList>
            <person name="Sheffer M.M."/>
            <person name="Hoppe A."/>
            <person name="Krehenwinkel H."/>
            <person name="Uhl G."/>
            <person name="Kuss A.W."/>
            <person name="Jensen L."/>
            <person name="Jensen C."/>
            <person name="Gillespie R.G."/>
            <person name="Hoff K.J."/>
            <person name="Prost S."/>
        </authorList>
    </citation>
    <scope>NUCLEOTIDE SEQUENCE</scope>
</reference>
<dbReference type="GO" id="GO:0071897">
    <property type="term" value="P:DNA biosynthetic process"/>
    <property type="evidence" value="ECO:0007669"/>
    <property type="project" value="UniProtKB-ARBA"/>
</dbReference>
<dbReference type="AlphaFoldDB" id="A0A8T0FZ04"/>
<evidence type="ECO:0000313" key="2">
    <source>
        <dbReference type="EMBL" id="KAF8795495.1"/>
    </source>
</evidence>
<dbReference type="Gene3D" id="3.90.1600.10">
    <property type="entry name" value="Palm domain of DNA polymerase"/>
    <property type="match status" value="1"/>
</dbReference>
<feature type="region of interest" description="Disordered" evidence="1">
    <location>
        <begin position="471"/>
        <end position="494"/>
    </location>
</feature>
<dbReference type="Proteomes" id="UP000807504">
    <property type="component" value="Unassembled WGS sequence"/>
</dbReference>
<protein>
    <recommendedName>
        <fullName evidence="4">DNA-directed DNA polymerase</fullName>
    </recommendedName>
</protein>